<protein>
    <submittedName>
        <fullName evidence="2">DUF1223 domain-containing protein</fullName>
    </submittedName>
</protein>
<gene>
    <name evidence="2" type="ORF">R0137_08030</name>
</gene>
<dbReference type="EMBL" id="CP136865">
    <property type="protein sequence ID" value="WOJ98508.1"/>
    <property type="molecule type" value="Genomic_DNA"/>
</dbReference>
<dbReference type="Proteomes" id="UP001626549">
    <property type="component" value="Chromosome"/>
</dbReference>
<sequence>MASATRMMNHYRRHTDRNPASSLTCSASVRSMFWIAVALGLYLTVDSAIANAQSQTDTQQSYSSGPAPVPLVELYTSEGCSSCPPADRWISGLKAHKGLWTDFVPVAFHVNYWDSIGWPDRFAKESFGQRQRQYAREGVVRGVYTPGVVAGGTEWHGWRQGRAIPTTAGLGGELHAVLHNNELRVRYSAPGGSDSIDEYRVHVAWLSMEQVSEVRRGENRGKRLVNDFVVLAKAELPLVSADGKAEVALPKTSEAGAMAKAVALWVSAKGSQAPLQATGGWIH</sequence>
<proteinExistence type="predicted"/>
<dbReference type="PANTHER" id="PTHR36057">
    <property type="match status" value="1"/>
</dbReference>
<name>A0ABZ0IHK9_9GAMM</name>
<feature type="region of interest" description="Disordered" evidence="1">
    <location>
        <begin position="1"/>
        <end position="20"/>
    </location>
</feature>
<dbReference type="PANTHER" id="PTHR36057:SF1">
    <property type="entry name" value="LIPOPROTEIN LIPID ATTACHMENT SITE-LIKE PROTEIN, PUTATIVE (DUF1223)-RELATED"/>
    <property type="match status" value="1"/>
</dbReference>
<reference evidence="2 3" key="1">
    <citation type="submission" date="2023-10" db="EMBL/GenBank/DDBJ databases">
        <title>Two novel species belonging to the OM43/NOR5 clade.</title>
        <authorList>
            <person name="Park M."/>
        </authorList>
    </citation>
    <scope>NUCLEOTIDE SEQUENCE [LARGE SCALE GENOMIC DNA]</scope>
    <source>
        <strain evidence="2 3">IMCC45268</strain>
    </source>
</reference>
<dbReference type="SUPFAM" id="SSF52833">
    <property type="entry name" value="Thioredoxin-like"/>
    <property type="match status" value="1"/>
</dbReference>
<dbReference type="Pfam" id="PF06764">
    <property type="entry name" value="DUF1223"/>
    <property type="match status" value="1"/>
</dbReference>
<dbReference type="RefSeq" id="WP_407329867.1">
    <property type="nucleotide sequence ID" value="NZ_CP136865.1"/>
</dbReference>
<evidence type="ECO:0000313" key="2">
    <source>
        <dbReference type="EMBL" id="WOJ98508.1"/>
    </source>
</evidence>
<dbReference type="InterPro" id="IPR010634">
    <property type="entry name" value="DUF1223"/>
</dbReference>
<dbReference type="InterPro" id="IPR036249">
    <property type="entry name" value="Thioredoxin-like_sf"/>
</dbReference>
<keyword evidence="3" id="KW-1185">Reference proteome</keyword>
<organism evidence="2 3">
    <name type="scientific">Congregibacter brevis</name>
    <dbReference type="NCBI Taxonomy" id="3081201"/>
    <lineage>
        <taxon>Bacteria</taxon>
        <taxon>Pseudomonadati</taxon>
        <taxon>Pseudomonadota</taxon>
        <taxon>Gammaproteobacteria</taxon>
        <taxon>Cellvibrionales</taxon>
        <taxon>Halieaceae</taxon>
        <taxon>Congregibacter</taxon>
    </lineage>
</organism>
<evidence type="ECO:0000256" key="1">
    <source>
        <dbReference type="SAM" id="MobiDB-lite"/>
    </source>
</evidence>
<evidence type="ECO:0000313" key="3">
    <source>
        <dbReference type="Proteomes" id="UP001626549"/>
    </source>
</evidence>
<accession>A0ABZ0IHK9</accession>